<dbReference type="SUPFAM" id="SSF51338">
    <property type="entry name" value="Composite domain of metallo-dependent hydrolases"/>
    <property type="match status" value="1"/>
</dbReference>
<feature type="binding site" evidence="7">
    <location>
        <position position="83"/>
    </location>
    <ligand>
        <name>Zn(2+)</name>
        <dbReference type="ChEBI" id="CHEBI:29105"/>
    </ligand>
</feature>
<organism evidence="9 10">
    <name type="scientific">Psychrilyobacter piezotolerans</name>
    <dbReference type="NCBI Taxonomy" id="2293438"/>
    <lineage>
        <taxon>Bacteria</taxon>
        <taxon>Fusobacteriati</taxon>
        <taxon>Fusobacteriota</taxon>
        <taxon>Fusobacteriia</taxon>
        <taxon>Fusobacteriales</taxon>
        <taxon>Fusobacteriaceae</taxon>
        <taxon>Psychrilyobacter</taxon>
    </lineage>
</organism>
<evidence type="ECO:0000256" key="3">
    <source>
        <dbReference type="ARBA" id="ARBA00022801"/>
    </source>
</evidence>
<evidence type="ECO:0000256" key="5">
    <source>
        <dbReference type="ARBA" id="ARBA00022833"/>
    </source>
</evidence>
<dbReference type="InterPro" id="IPR011059">
    <property type="entry name" value="Metal-dep_hydrolase_composite"/>
</dbReference>
<feature type="binding site" evidence="7">
    <location>
        <position position="153"/>
    </location>
    <ligand>
        <name>4-imidazolone-5-propanoate</name>
        <dbReference type="ChEBI" id="CHEBI:77893"/>
    </ligand>
</feature>
<comment type="subcellular location">
    <subcellularLocation>
        <location evidence="7">Cytoplasm</location>
    </subcellularLocation>
</comment>
<feature type="binding site" evidence="7">
    <location>
        <position position="153"/>
    </location>
    <ligand>
        <name>N-formimidoyl-L-glutamate</name>
        <dbReference type="ChEBI" id="CHEBI:58928"/>
    </ligand>
</feature>
<dbReference type="Gene3D" id="2.30.40.10">
    <property type="entry name" value="Urease, subunit C, domain 1"/>
    <property type="match status" value="1"/>
</dbReference>
<evidence type="ECO:0000256" key="4">
    <source>
        <dbReference type="ARBA" id="ARBA00022808"/>
    </source>
</evidence>
<dbReference type="InterPro" id="IPR006680">
    <property type="entry name" value="Amidohydro-rel"/>
</dbReference>
<evidence type="ECO:0000259" key="8">
    <source>
        <dbReference type="Pfam" id="PF01979"/>
    </source>
</evidence>
<dbReference type="EMBL" id="QUAJ01000029">
    <property type="protein sequence ID" value="REI39889.1"/>
    <property type="molecule type" value="Genomic_DNA"/>
</dbReference>
<feature type="binding site" evidence="7">
    <location>
        <position position="81"/>
    </location>
    <ligand>
        <name>Zn(2+)</name>
        <dbReference type="ChEBI" id="CHEBI:29105"/>
    </ligand>
</feature>
<evidence type="ECO:0000313" key="9">
    <source>
        <dbReference type="EMBL" id="REI39889.1"/>
    </source>
</evidence>
<dbReference type="PANTHER" id="PTHR42752">
    <property type="entry name" value="IMIDAZOLONEPROPIONASE"/>
    <property type="match status" value="1"/>
</dbReference>
<feature type="binding site" evidence="7">
    <location>
        <position position="253"/>
    </location>
    <ligand>
        <name>4-imidazolone-5-propanoate</name>
        <dbReference type="ChEBI" id="CHEBI:77893"/>
    </ligand>
</feature>
<protein>
    <recommendedName>
        <fullName evidence="1 7">Imidazolonepropionase</fullName>
        <ecNumber evidence="1 7">3.5.2.7</ecNumber>
    </recommendedName>
    <alternativeName>
        <fullName evidence="7">Imidazolone-5-propionate hydrolase</fullName>
    </alternativeName>
</protein>
<dbReference type="Proteomes" id="UP000263486">
    <property type="component" value="Unassembled WGS sequence"/>
</dbReference>
<comment type="function">
    <text evidence="7">Catalyzes the hydrolytic cleavage of the carbon-nitrogen bond in imidazolone-5-propanoate to yield N-formimidoyl-L-glutamate. It is the third step in the universal histidine degradation pathway.</text>
</comment>
<evidence type="ECO:0000313" key="10">
    <source>
        <dbReference type="Proteomes" id="UP000263486"/>
    </source>
</evidence>
<feature type="binding site" evidence="7">
    <location>
        <position position="324"/>
    </location>
    <ligand>
        <name>Zn(2+)</name>
        <dbReference type="ChEBI" id="CHEBI:29105"/>
    </ligand>
</feature>
<keyword evidence="4 7" id="KW-0369">Histidine metabolism</keyword>
<comment type="catalytic activity">
    <reaction evidence="7">
        <text>4-imidazolone-5-propanoate + H2O = N-formimidoyl-L-glutamate</text>
        <dbReference type="Rhea" id="RHEA:23660"/>
        <dbReference type="ChEBI" id="CHEBI:15377"/>
        <dbReference type="ChEBI" id="CHEBI:58928"/>
        <dbReference type="ChEBI" id="CHEBI:77893"/>
        <dbReference type="EC" id="3.5.2.7"/>
    </reaction>
</comment>
<dbReference type="SUPFAM" id="SSF51556">
    <property type="entry name" value="Metallo-dependent hydrolases"/>
    <property type="match status" value="1"/>
</dbReference>
<evidence type="ECO:0000256" key="2">
    <source>
        <dbReference type="ARBA" id="ARBA00022723"/>
    </source>
</evidence>
<keyword evidence="10" id="KW-1185">Reference proteome</keyword>
<keyword evidence="6 7" id="KW-0408">Iron</keyword>
<dbReference type="InterPro" id="IPR032466">
    <property type="entry name" value="Metal_Hydrolase"/>
</dbReference>
<feature type="binding site" evidence="7">
    <location>
        <position position="250"/>
    </location>
    <ligand>
        <name>Zn(2+)</name>
        <dbReference type="ChEBI" id="CHEBI:29105"/>
    </ligand>
</feature>
<dbReference type="Pfam" id="PF01979">
    <property type="entry name" value="Amidohydro_1"/>
    <property type="match status" value="1"/>
</dbReference>
<feature type="binding site" evidence="7">
    <location>
        <position position="83"/>
    </location>
    <ligand>
        <name>Fe(3+)</name>
        <dbReference type="ChEBI" id="CHEBI:29034"/>
    </ligand>
</feature>
<dbReference type="Gene3D" id="3.20.20.140">
    <property type="entry name" value="Metal-dependent hydrolases"/>
    <property type="match status" value="1"/>
</dbReference>
<evidence type="ECO:0000256" key="1">
    <source>
        <dbReference type="ARBA" id="ARBA00012864"/>
    </source>
</evidence>
<keyword evidence="3 7" id="KW-0378">Hydrolase</keyword>
<evidence type="ECO:0000256" key="7">
    <source>
        <dbReference type="HAMAP-Rule" id="MF_00372"/>
    </source>
</evidence>
<keyword evidence="5 7" id="KW-0862">Zinc</keyword>
<feature type="binding site" evidence="7">
    <location>
        <position position="81"/>
    </location>
    <ligand>
        <name>Fe(3+)</name>
        <dbReference type="ChEBI" id="CHEBI:29034"/>
    </ligand>
</feature>
<dbReference type="EC" id="3.5.2.7" evidence="1 7"/>
<feature type="domain" description="Amidohydrolase-related" evidence="8">
    <location>
        <begin position="72"/>
        <end position="410"/>
    </location>
</feature>
<gene>
    <name evidence="7" type="primary">hutI</name>
    <name evidence="9" type="ORF">DYH56_13100</name>
</gene>
<dbReference type="RefSeq" id="WP_114643331.1">
    <property type="nucleotide sequence ID" value="NZ_JAACIO010000028.1"/>
</dbReference>
<dbReference type="CDD" id="cd01296">
    <property type="entry name" value="Imidazolone-5PH"/>
    <property type="match status" value="1"/>
</dbReference>
<keyword evidence="2 7" id="KW-0479">Metal-binding</keyword>
<feature type="binding site" evidence="7">
    <location>
        <position position="328"/>
    </location>
    <ligand>
        <name>N-formimidoyl-L-glutamate</name>
        <dbReference type="ChEBI" id="CHEBI:58928"/>
    </ligand>
</feature>
<feature type="binding site" evidence="7">
    <location>
        <position position="250"/>
    </location>
    <ligand>
        <name>Fe(3+)</name>
        <dbReference type="ChEBI" id="CHEBI:29034"/>
    </ligand>
</feature>
<dbReference type="NCBIfam" id="TIGR01224">
    <property type="entry name" value="hutI"/>
    <property type="match status" value="1"/>
</dbReference>
<comment type="similarity">
    <text evidence="7">Belongs to the metallo-dependent hydrolases superfamily. HutI family.</text>
</comment>
<keyword evidence="7" id="KW-0963">Cytoplasm</keyword>
<dbReference type="GO" id="GO:0050480">
    <property type="term" value="F:imidazolonepropionase activity"/>
    <property type="evidence" value="ECO:0007669"/>
    <property type="project" value="UniProtKB-EC"/>
</dbReference>
<feature type="binding site" evidence="7">
    <location>
        <position position="324"/>
    </location>
    <ligand>
        <name>Fe(3+)</name>
        <dbReference type="ChEBI" id="CHEBI:29034"/>
    </ligand>
</feature>
<dbReference type="PANTHER" id="PTHR42752:SF1">
    <property type="entry name" value="IMIDAZOLONEPROPIONASE-RELATED"/>
    <property type="match status" value="1"/>
</dbReference>
<reference evidence="9 10" key="1">
    <citation type="submission" date="2018-08" db="EMBL/GenBank/DDBJ databases">
        <title>Draft genome sequence of Psychrilyobacter sp. strain SD5 isolated from Black Sea water.</title>
        <authorList>
            <person name="Yadav S."/>
            <person name="Villanueva L."/>
            <person name="Damste J.S.S."/>
        </authorList>
    </citation>
    <scope>NUCLEOTIDE SEQUENCE [LARGE SCALE GENOMIC DNA]</scope>
    <source>
        <strain evidence="9 10">SD5</strain>
    </source>
</reference>
<accession>A0ABX9KE25</accession>
<comment type="pathway">
    <text evidence="7">Amino-acid degradation; L-histidine degradation into L-glutamate; N-formimidoyl-L-glutamate from L-histidine: step 3/3.</text>
</comment>
<proteinExistence type="inferred from homology"/>
<dbReference type="HAMAP" id="MF_00372">
    <property type="entry name" value="HutI"/>
    <property type="match status" value="1"/>
</dbReference>
<sequence>MYADLIVKNIGNLITMGEGKKPRVGKEMNEVEIIKDGYIVIKDGKFLEVGSGEADKKYIGGSTLIKDAMGLTVTPGLIDPHTHLVHGGSRENEFSKKLDGVPYMDILKAGGGILSTVNSTKQASFEELYKKAKKSLDIMLSFGVTTAEAKSGYGLDLETELKQLEVAKKLNEDHPVDLVSTYLGAHAMPPEYRDDRDKFIDEIIKALPVVKEKKLAEFCDVFCEEGVFSIEETRKILNAAKELGFKVKIHADEIATLGGAELSAELGAFSADHLMAASEKGMDDMAKAGVIADILPTTSFNLNKDYARARLMIEKGVAVALSTDYNPGSSPTENLQLAMQLGSLKLRMTPKEVITAVTVNSAYSVDRGKEIGSISKGKRADFVIFDTPNLEYIMYHFGINHTKDVYKNGVQVVEDGRIIY</sequence>
<evidence type="ECO:0000256" key="6">
    <source>
        <dbReference type="ARBA" id="ARBA00023004"/>
    </source>
</evidence>
<comment type="caution">
    <text evidence="9">The sequence shown here is derived from an EMBL/GenBank/DDBJ whole genome shotgun (WGS) entry which is preliminary data.</text>
</comment>
<feature type="binding site" evidence="7">
    <location>
        <position position="326"/>
    </location>
    <ligand>
        <name>N-formimidoyl-L-glutamate</name>
        <dbReference type="ChEBI" id="CHEBI:58928"/>
    </ligand>
</feature>
<dbReference type="InterPro" id="IPR005920">
    <property type="entry name" value="HutI"/>
</dbReference>
<feature type="binding site" evidence="7">
    <location>
        <position position="186"/>
    </location>
    <ligand>
        <name>4-imidazolone-5-propanoate</name>
        <dbReference type="ChEBI" id="CHEBI:77893"/>
    </ligand>
</feature>
<name>A0ABX9KE25_9FUSO</name>
<feature type="binding site" evidence="7">
    <location>
        <position position="90"/>
    </location>
    <ligand>
        <name>4-imidazolone-5-propanoate</name>
        <dbReference type="ChEBI" id="CHEBI:77893"/>
    </ligand>
</feature>
<comment type="cofactor">
    <cofactor evidence="7">
        <name>Zn(2+)</name>
        <dbReference type="ChEBI" id="CHEBI:29105"/>
    </cofactor>
    <cofactor evidence="7">
        <name>Fe(3+)</name>
        <dbReference type="ChEBI" id="CHEBI:29034"/>
    </cofactor>
    <text evidence="7">Binds 1 zinc or iron ion per subunit.</text>
</comment>
<feature type="binding site" evidence="7">
    <location>
        <position position="329"/>
    </location>
    <ligand>
        <name>4-imidazolone-5-propanoate</name>
        <dbReference type="ChEBI" id="CHEBI:77893"/>
    </ligand>
</feature>